<dbReference type="InterPro" id="IPR002656">
    <property type="entry name" value="Acyl_transf_3_dom"/>
</dbReference>
<proteinExistence type="predicted"/>
<dbReference type="GO" id="GO:0016747">
    <property type="term" value="F:acyltransferase activity, transferring groups other than amino-acyl groups"/>
    <property type="evidence" value="ECO:0007669"/>
    <property type="project" value="InterPro"/>
</dbReference>
<feature type="transmembrane region" description="Helical" evidence="1">
    <location>
        <begin position="269"/>
        <end position="287"/>
    </location>
</feature>
<dbReference type="OrthoDB" id="290051at2"/>
<comment type="caution">
    <text evidence="3">The sequence shown here is derived from an EMBL/GenBank/DDBJ whole genome shotgun (WGS) entry which is preliminary data.</text>
</comment>
<feature type="transmembrane region" description="Helical" evidence="1">
    <location>
        <begin position="340"/>
        <end position="362"/>
    </location>
</feature>
<keyword evidence="3" id="KW-0808">Transferase</keyword>
<feature type="transmembrane region" description="Helical" evidence="1">
    <location>
        <begin position="308"/>
        <end position="328"/>
    </location>
</feature>
<dbReference type="GO" id="GO:0016020">
    <property type="term" value="C:membrane"/>
    <property type="evidence" value="ECO:0007669"/>
    <property type="project" value="TreeGrafter"/>
</dbReference>
<protein>
    <submittedName>
        <fullName evidence="3">Acyltransferase</fullName>
    </submittedName>
</protein>
<dbReference type="EMBL" id="PDUD01000007">
    <property type="protein sequence ID" value="PHN07749.1"/>
    <property type="molecule type" value="Genomic_DNA"/>
</dbReference>
<accession>A0A2D0NHV4</accession>
<keyword evidence="1" id="KW-0472">Membrane</keyword>
<dbReference type="PANTHER" id="PTHR23028">
    <property type="entry name" value="ACETYLTRANSFERASE"/>
    <property type="match status" value="1"/>
</dbReference>
<keyword evidence="4" id="KW-1185">Reference proteome</keyword>
<evidence type="ECO:0000259" key="2">
    <source>
        <dbReference type="Pfam" id="PF01757"/>
    </source>
</evidence>
<sequence length="395" mass="45265">MNRNTRPDRNVGIDILRGVSILAVILLHLNLRLDFKQTLLGAALPRQWFSLFFWSGFHGVALFFVISGYLITHSALKKWGSLPSVSPRQFYLYRFARIMPLLGLLLLVLAVLHLLQVPNFRINPEKVSLGRAVFAALTFHFNWLEIQVGYLPGNWDVLWSLSIEETFYLFFPLVCLLARKEWHFVAIVSVFFLISPWARTALYPDNELGDRNHLAYIDAIAMGCLAALVARRITIPQKWLNTLMVIGWGLLIFVFFFKRTVFQLGLTKNGLYITLLALGGALVLLWMHHRHADGKQKRLPGLNWLAHLGQYSYEIYLTHMFVVVLITYVYQRFEVTGSGIYLLFLVGIGLSYLLGSLVANYFSDPVNSRLRKKWISRERTGEAEPSSKTNDSLQT</sequence>
<keyword evidence="1" id="KW-1133">Transmembrane helix</keyword>
<dbReference type="InterPro" id="IPR050879">
    <property type="entry name" value="Acyltransferase_3"/>
</dbReference>
<gene>
    <name evidence="3" type="ORF">CRP01_04960</name>
</gene>
<reference evidence="3 4" key="1">
    <citation type="submission" date="2017-10" db="EMBL/GenBank/DDBJ databases">
        <title>The draft genome sequence of Lewinella nigricans NBRC 102662.</title>
        <authorList>
            <person name="Wang K."/>
        </authorList>
    </citation>
    <scope>NUCLEOTIDE SEQUENCE [LARGE SCALE GENOMIC DNA]</scope>
    <source>
        <strain evidence="3 4">NBRC 102662</strain>
    </source>
</reference>
<feature type="domain" description="Acyltransferase 3" evidence="2">
    <location>
        <begin position="11"/>
        <end position="354"/>
    </location>
</feature>
<evidence type="ECO:0000256" key="1">
    <source>
        <dbReference type="SAM" id="Phobius"/>
    </source>
</evidence>
<dbReference type="PANTHER" id="PTHR23028:SF53">
    <property type="entry name" value="ACYL_TRANSF_3 DOMAIN-CONTAINING PROTEIN"/>
    <property type="match status" value="1"/>
</dbReference>
<feature type="transmembrane region" description="Helical" evidence="1">
    <location>
        <begin position="157"/>
        <end position="177"/>
    </location>
</feature>
<dbReference type="AlphaFoldDB" id="A0A2D0NHV4"/>
<dbReference type="Pfam" id="PF01757">
    <property type="entry name" value="Acyl_transf_3"/>
    <property type="match status" value="1"/>
</dbReference>
<feature type="transmembrane region" description="Helical" evidence="1">
    <location>
        <begin position="214"/>
        <end position="230"/>
    </location>
</feature>
<keyword evidence="1" id="KW-0812">Transmembrane</keyword>
<dbReference type="Proteomes" id="UP000223913">
    <property type="component" value="Unassembled WGS sequence"/>
</dbReference>
<feature type="transmembrane region" description="Helical" evidence="1">
    <location>
        <begin position="239"/>
        <end position="257"/>
    </location>
</feature>
<evidence type="ECO:0000313" key="4">
    <source>
        <dbReference type="Proteomes" id="UP000223913"/>
    </source>
</evidence>
<keyword evidence="3" id="KW-0012">Acyltransferase</keyword>
<dbReference type="RefSeq" id="WP_099148904.1">
    <property type="nucleotide sequence ID" value="NZ_PDUD01000007.1"/>
</dbReference>
<name>A0A2D0NHV4_FLAN2</name>
<organism evidence="3 4">
    <name type="scientific">Flavilitoribacter nigricans (strain ATCC 23147 / DSM 23189 / NBRC 102662 / NCIMB 1420 / SS-2)</name>
    <name type="common">Lewinella nigricans</name>
    <dbReference type="NCBI Taxonomy" id="1122177"/>
    <lineage>
        <taxon>Bacteria</taxon>
        <taxon>Pseudomonadati</taxon>
        <taxon>Bacteroidota</taxon>
        <taxon>Saprospiria</taxon>
        <taxon>Saprospirales</taxon>
        <taxon>Lewinellaceae</taxon>
        <taxon>Flavilitoribacter</taxon>
    </lineage>
</organism>
<dbReference type="GO" id="GO:0000271">
    <property type="term" value="P:polysaccharide biosynthetic process"/>
    <property type="evidence" value="ECO:0007669"/>
    <property type="project" value="TreeGrafter"/>
</dbReference>
<feature type="transmembrane region" description="Helical" evidence="1">
    <location>
        <begin position="91"/>
        <end position="115"/>
    </location>
</feature>
<feature type="transmembrane region" description="Helical" evidence="1">
    <location>
        <begin position="184"/>
        <end position="202"/>
    </location>
</feature>
<feature type="transmembrane region" description="Helical" evidence="1">
    <location>
        <begin position="51"/>
        <end position="71"/>
    </location>
</feature>
<evidence type="ECO:0000313" key="3">
    <source>
        <dbReference type="EMBL" id="PHN07749.1"/>
    </source>
</evidence>